<feature type="compositionally biased region" description="Basic and acidic residues" evidence="1">
    <location>
        <begin position="305"/>
        <end position="314"/>
    </location>
</feature>
<accession>A0A8K0JB98</accession>
<feature type="region of interest" description="Disordered" evidence="1">
    <location>
        <begin position="8"/>
        <end position="52"/>
    </location>
</feature>
<name>A0A8K0JB98_9HYPO</name>
<comment type="caution">
    <text evidence="2">The sequence shown here is derived from an EMBL/GenBank/DDBJ whole genome shotgun (WGS) entry which is preliminary data.</text>
</comment>
<organism evidence="2 3">
    <name type="scientific">Claviceps africana</name>
    <dbReference type="NCBI Taxonomy" id="83212"/>
    <lineage>
        <taxon>Eukaryota</taxon>
        <taxon>Fungi</taxon>
        <taxon>Dikarya</taxon>
        <taxon>Ascomycota</taxon>
        <taxon>Pezizomycotina</taxon>
        <taxon>Sordariomycetes</taxon>
        <taxon>Hypocreomycetidae</taxon>
        <taxon>Hypocreales</taxon>
        <taxon>Clavicipitaceae</taxon>
        <taxon>Claviceps</taxon>
    </lineage>
</organism>
<dbReference type="AlphaFoldDB" id="A0A8K0JB98"/>
<feature type="region of interest" description="Disordered" evidence="1">
    <location>
        <begin position="90"/>
        <end position="129"/>
    </location>
</feature>
<feature type="compositionally biased region" description="Basic and acidic residues" evidence="1">
    <location>
        <begin position="15"/>
        <end position="33"/>
    </location>
</feature>
<evidence type="ECO:0000313" key="3">
    <source>
        <dbReference type="Proteomes" id="UP000811619"/>
    </source>
</evidence>
<reference evidence="2" key="1">
    <citation type="journal article" date="2020" name="bioRxiv">
        <title>Whole genome comparisons of ergot fungi reveals the divergence and evolution of species within the genus Claviceps are the result of varying mechanisms driving genome evolution and host range expansion.</title>
        <authorList>
            <person name="Wyka S.A."/>
            <person name="Mondo S.J."/>
            <person name="Liu M."/>
            <person name="Dettman J."/>
            <person name="Nalam V."/>
            <person name="Broders K.D."/>
        </authorList>
    </citation>
    <scope>NUCLEOTIDE SEQUENCE</scope>
    <source>
        <strain evidence="2">CCC 489</strain>
    </source>
</reference>
<feature type="region of interest" description="Disordered" evidence="1">
    <location>
        <begin position="279"/>
        <end position="350"/>
    </location>
</feature>
<dbReference type="OrthoDB" id="5143322at2759"/>
<proteinExistence type="predicted"/>
<protein>
    <submittedName>
        <fullName evidence="2">Uncharacterized protein</fullName>
    </submittedName>
</protein>
<gene>
    <name evidence="2" type="ORF">E4U42_007587</name>
</gene>
<feature type="compositionally biased region" description="Polar residues" evidence="1">
    <location>
        <begin position="281"/>
        <end position="293"/>
    </location>
</feature>
<feature type="region of interest" description="Disordered" evidence="1">
    <location>
        <begin position="464"/>
        <end position="565"/>
    </location>
</feature>
<evidence type="ECO:0000313" key="2">
    <source>
        <dbReference type="EMBL" id="KAG5928955.1"/>
    </source>
</evidence>
<dbReference type="EMBL" id="SRPY01000088">
    <property type="protein sequence ID" value="KAG5928955.1"/>
    <property type="molecule type" value="Genomic_DNA"/>
</dbReference>
<dbReference type="Proteomes" id="UP000811619">
    <property type="component" value="Unassembled WGS sequence"/>
</dbReference>
<sequence length="565" mass="61705">MDTIAIQEACMADLGRQRQDELPLSGKEGKRPSYEPGRGNGAGHYAPSLKKDLESKWKVQIQDEESEEMQGLALGDSRPWAKITESYMNRHRADTAPPVLQPASQRRRRPANQTANEAVRRPGGLEPPRRVVVRLPSPAQQPRTIREPEARLVKAPETTRTETALPIRPSPLASEQLIYRELCKWLDAESKGPLFVVTCSLKIQKNSDKAFLVLSAPKKQDRLHNVLNISEPDIQDDCCSFFSREIESRRKHILQFPNASGANKFGLYLENLQKAAARAHGTSSKASDNQSRQIDIPSSAKLKPSTKENTKKESTSSASKPETSGIRDTKLVDVESAATTSEQEENAPTIEDAAESLFDLIEKILPEAAAAGLNVSEDAISDIQETAIESWLRRGFLKSEADDIKSELLELLRILVRIKRKAELRKKAAQPKSPIVISSLKDFESADSNVKRIKYSAAEIRSLSSGSTAVPTGPDKSALTPRRTQPTGSYSAAAAAQAMSKNKAWLDGGSAVQRPDATTATPPMSHEKSRSVMNNVCPEVLKAANKGGVSPPQSPSAVKGLSSSR</sequence>
<keyword evidence="3" id="KW-1185">Reference proteome</keyword>
<evidence type="ECO:0000256" key="1">
    <source>
        <dbReference type="SAM" id="MobiDB-lite"/>
    </source>
</evidence>